<dbReference type="PANTHER" id="PTHR15673">
    <property type="entry name" value="IQ CALMODULIN-BINDING MOTIF CONTAINING PROTEIN 1"/>
    <property type="match status" value="1"/>
</dbReference>
<gene>
    <name evidence="1" type="ORF">PACLA_8A010093</name>
</gene>
<dbReference type="GO" id="GO:0060271">
    <property type="term" value="P:cilium assembly"/>
    <property type="evidence" value="ECO:0007669"/>
    <property type="project" value="InterPro"/>
</dbReference>
<comment type="caution">
    <text evidence="1">The sequence shown here is derived from an EMBL/GenBank/DDBJ whole genome shotgun (WGS) entry which is preliminary data.</text>
</comment>
<dbReference type="PROSITE" id="PS50096">
    <property type="entry name" value="IQ"/>
    <property type="match status" value="3"/>
</dbReference>
<dbReference type="Gene3D" id="1.20.5.190">
    <property type="match status" value="2"/>
</dbReference>
<protein>
    <submittedName>
        <fullName evidence="1">IQ calmodulin-binding motif-containing 1-like</fullName>
    </submittedName>
</protein>
<name>A0A6S7FK49_PARCT</name>
<dbReference type="OrthoDB" id="8178106at2759"/>
<dbReference type="GO" id="GO:0005929">
    <property type="term" value="C:cilium"/>
    <property type="evidence" value="ECO:0007669"/>
    <property type="project" value="TreeGrafter"/>
</dbReference>
<dbReference type="Pfam" id="PF00612">
    <property type="entry name" value="IQ"/>
    <property type="match status" value="3"/>
</dbReference>
<dbReference type="AlphaFoldDB" id="A0A6S7FK49"/>
<accession>A0A6S7FK49</accession>
<dbReference type="CDD" id="cd23767">
    <property type="entry name" value="IQCD"/>
    <property type="match status" value="1"/>
</dbReference>
<dbReference type="EMBL" id="CACRXK020000219">
    <property type="protein sequence ID" value="CAB3979688.1"/>
    <property type="molecule type" value="Genomic_DNA"/>
</dbReference>
<dbReference type="SMART" id="SM00015">
    <property type="entry name" value="IQ"/>
    <property type="match status" value="4"/>
</dbReference>
<proteinExistence type="predicted"/>
<dbReference type="GO" id="GO:0005516">
    <property type="term" value="F:calmodulin binding"/>
    <property type="evidence" value="ECO:0007669"/>
    <property type="project" value="InterPro"/>
</dbReference>
<evidence type="ECO:0000313" key="1">
    <source>
        <dbReference type="EMBL" id="CAB3979688.1"/>
    </source>
</evidence>
<dbReference type="PANTHER" id="PTHR15673:SF2">
    <property type="entry name" value="IQ CALMODULIN-BINDING MOTIF-CONTAINING PROTEIN 1"/>
    <property type="match status" value="1"/>
</dbReference>
<keyword evidence="2" id="KW-1185">Reference proteome</keyword>
<organism evidence="1 2">
    <name type="scientific">Paramuricea clavata</name>
    <name type="common">Red gorgonian</name>
    <name type="synonym">Violescent sea-whip</name>
    <dbReference type="NCBI Taxonomy" id="317549"/>
    <lineage>
        <taxon>Eukaryota</taxon>
        <taxon>Metazoa</taxon>
        <taxon>Cnidaria</taxon>
        <taxon>Anthozoa</taxon>
        <taxon>Octocorallia</taxon>
        <taxon>Malacalcyonacea</taxon>
        <taxon>Plexauridae</taxon>
        <taxon>Paramuricea</taxon>
    </lineage>
</organism>
<feature type="non-terminal residue" evidence="1">
    <location>
        <position position="422"/>
    </location>
</feature>
<evidence type="ECO:0000313" key="2">
    <source>
        <dbReference type="Proteomes" id="UP001152795"/>
    </source>
</evidence>
<dbReference type="InterPro" id="IPR000048">
    <property type="entry name" value="IQ_motif_EF-hand-BS"/>
</dbReference>
<dbReference type="InterPro" id="IPR028765">
    <property type="entry name" value="IQCB1"/>
</dbReference>
<dbReference type="Proteomes" id="UP001152795">
    <property type="component" value="Unassembled WGS sequence"/>
</dbReference>
<reference evidence="1" key="1">
    <citation type="submission" date="2020-04" db="EMBL/GenBank/DDBJ databases">
        <authorList>
            <person name="Alioto T."/>
            <person name="Alioto T."/>
            <person name="Gomez Garrido J."/>
        </authorList>
    </citation>
    <scope>NUCLEOTIDE SEQUENCE</scope>
    <source>
        <strain evidence="1">A484AB</strain>
    </source>
</reference>
<sequence>LESKRLMQMLMVEDEETSLLILVLIHCILRRDRSVFGTLSEEKRNSLLDELIYKISASEDISVGRSACQLLLMFIDRQPFLVELLSSRKYRGLKTYLSKWKGKGFDQDLKKLTGILEAGDMAHAQLLKKDLAASIIQACYKGYKERQMLKKMKIGVVKFQRLYRRYRAIKHEERTETRWRREKELHEDISRKRDFRQSLNKNLKTLEYLPANKVQEYFIEKQEVAAVKIQAAFRGVWTRRQVTAWRYERMFQGAAVVIQRQFRKYLKRKKSAEKIHFQSGPPGLDDVRRAEIQEQILRYRENMVHKSWTLETVKERHYETQRLLGNHLMLYGKARKSEQRREALLAKINVDAELLLGSAQLKDANPEMVDMYTSRSTPVMTKAQLNHADDIVNLKSPWWKKLWDGDEQQVIDISEKNEELNF</sequence>